<evidence type="ECO:0000256" key="1">
    <source>
        <dbReference type="SAM" id="MobiDB-lite"/>
    </source>
</evidence>
<reference evidence="3" key="1">
    <citation type="journal article" date="2019" name="Int. J. Syst. Evol. Microbiol.">
        <title>The Global Catalogue of Microorganisms (GCM) 10K type strain sequencing project: providing services to taxonomists for standard genome sequencing and annotation.</title>
        <authorList>
            <consortium name="The Broad Institute Genomics Platform"/>
            <consortium name="The Broad Institute Genome Sequencing Center for Infectious Disease"/>
            <person name="Wu L."/>
            <person name="Ma J."/>
        </authorList>
    </citation>
    <scope>NUCLEOTIDE SEQUENCE [LARGE SCALE GENOMIC DNA]</scope>
    <source>
        <strain evidence="3">ZS-35-S2</strain>
    </source>
</reference>
<accession>A0ABW5CIC8</accession>
<gene>
    <name evidence="2" type="ORF">ACFSKQ_06125</name>
</gene>
<sequence length="52" mass="5976">MKAAVRVVFAPEDLARRVREAALRQAEAAREAEREWPQAFRRPLPASEIEET</sequence>
<organism evidence="2 3">
    <name type="scientific">Aureimonas populi</name>
    <dbReference type="NCBI Taxonomy" id="1701758"/>
    <lineage>
        <taxon>Bacteria</taxon>
        <taxon>Pseudomonadati</taxon>
        <taxon>Pseudomonadota</taxon>
        <taxon>Alphaproteobacteria</taxon>
        <taxon>Hyphomicrobiales</taxon>
        <taxon>Aurantimonadaceae</taxon>
        <taxon>Aureimonas</taxon>
    </lineage>
</organism>
<dbReference type="Proteomes" id="UP001597371">
    <property type="component" value="Unassembled WGS sequence"/>
</dbReference>
<name>A0ABW5CIC8_9HYPH</name>
<keyword evidence="3" id="KW-1185">Reference proteome</keyword>
<comment type="caution">
    <text evidence="2">The sequence shown here is derived from an EMBL/GenBank/DDBJ whole genome shotgun (WGS) entry which is preliminary data.</text>
</comment>
<dbReference type="EMBL" id="JBHUIJ010000006">
    <property type="protein sequence ID" value="MFD2237044.1"/>
    <property type="molecule type" value="Genomic_DNA"/>
</dbReference>
<evidence type="ECO:0000313" key="3">
    <source>
        <dbReference type="Proteomes" id="UP001597371"/>
    </source>
</evidence>
<dbReference type="RefSeq" id="WP_209736814.1">
    <property type="nucleotide sequence ID" value="NZ_CP072611.1"/>
</dbReference>
<protein>
    <submittedName>
        <fullName evidence="2">Uncharacterized protein</fullName>
    </submittedName>
</protein>
<feature type="region of interest" description="Disordered" evidence="1">
    <location>
        <begin position="30"/>
        <end position="52"/>
    </location>
</feature>
<proteinExistence type="predicted"/>
<evidence type="ECO:0000313" key="2">
    <source>
        <dbReference type="EMBL" id="MFD2237044.1"/>
    </source>
</evidence>